<sequence length="461" mass="53368">MNKHLNPCQWISLFCVLLIGLSTVLRPEIQAQVSETEEQEPVFDVQDVLPFDLRLVPELQEVDQAILEDNHYIQIQREFQSQNGPRLLLNEGQIQVNSISFYGVKGRSEYQDRPRQQNQEGLLLINVAISNYAEQNLYIPNNFIGLEDDKPAEKATDKSVYPLEFGYLEAILDNTKRVIEPEQTIEGYLMFQLSARQYFTGMRQGYLELVLKSWQNEFKPLQSETNGLASPEGNYSLVLPLNQTIAERILETQQFIQDLPSQEWWGDKQLVSRLQGPENLQQGSVNLQLNKMELCDLKLRPEYRQLFQQFPQGQLLLSVDLLLENKADSIYLLEPQDLTLTLDLAGRQFMTEDSLVKNVLPKYIGPRDQQKIQKVFVIDKAFYQQNSQGKALTLKVYLPTSGYGRLPNLHRLVKPLTSAYIYDVYWSQLTLANQLSFQGNYTWQVKADILFDEHLKMIHDK</sequence>
<evidence type="ECO:0000313" key="2">
    <source>
        <dbReference type="Proteomes" id="UP000198833"/>
    </source>
</evidence>
<proteinExistence type="predicted"/>
<accession>A0A1H9E1D1</accession>
<evidence type="ECO:0000313" key="1">
    <source>
        <dbReference type="EMBL" id="SEQ19407.1"/>
    </source>
</evidence>
<reference evidence="1 2" key="1">
    <citation type="submission" date="2016-10" db="EMBL/GenBank/DDBJ databases">
        <authorList>
            <person name="de Groot N.N."/>
        </authorList>
    </citation>
    <scope>NUCLEOTIDE SEQUENCE [LARGE SCALE GENOMIC DNA]</scope>
    <source>
        <strain evidence="1 2">DSM 15695</strain>
    </source>
</reference>
<dbReference type="EMBL" id="FOEN01000006">
    <property type="protein sequence ID" value="SEQ19407.1"/>
    <property type="molecule type" value="Genomic_DNA"/>
</dbReference>
<dbReference type="Proteomes" id="UP000198833">
    <property type="component" value="Unassembled WGS sequence"/>
</dbReference>
<gene>
    <name evidence="1" type="ORF">SAMN04488558_10666</name>
</gene>
<dbReference type="AlphaFoldDB" id="A0A1H9E1D1"/>
<keyword evidence="2" id="KW-1185">Reference proteome</keyword>
<name>A0A1H9E1D1_9LACT</name>
<protein>
    <submittedName>
        <fullName evidence="1">Uncharacterized protein</fullName>
    </submittedName>
</protein>
<organism evidence="1 2">
    <name type="scientific">Ignavigranum ruoffiae</name>
    <dbReference type="NCBI Taxonomy" id="89093"/>
    <lineage>
        <taxon>Bacteria</taxon>
        <taxon>Bacillati</taxon>
        <taxon>Bacillota</taxon>
        <taxon>Bacilli</taxon>
        <taxon>Lactobacillales</taxon>
        <taxon>Aerococcaceae</taxon>
        <taxon>Ignavigranum</taxon>
    </lineage>
</organism>
<dbReference type="RefSeq" id="WP_092571883.1">
    <property type="nucleotide sequence ID" value="NZ_FOEN01000006.1"/>
</dbReference>
<dbReference type="STRING" id="89093.SAMN04488558_10666"/>